<feature type="compositionally biased region" description="Low complexity" evidence="1">
    <location>
        <begin position="15"/>
        <end position="25"/>
    </location>
</feature>
<evidence type="ECO:0000256" key="1">
    <source>
        <dbReference type="SAM" id="MobiDB-lite"/>
    </source>
</evidence>
<feature type="compositionally biased region" description="Gly residues" evidence="1">
    <location>
        <begin position="67"/>
        <end position="76"/>
    </location>
</feature>
<keyword evidence="2" id="KW-0812">Transmembrane</keyword>
<evidence type="ECO:0000313" key="4">
    <source>
        <dbReference type="Proteomes" id="UP000019494"/>
    </source>
</evidence>
<proteinExistence type="predicted"/>
<feature type="transmembrane region" description="Helical" evidence="2">
    <location>
        <begin position="37"/>
        <end position="58"/>
    </location>
</feature>
<protein>
    <submittedName>
        <fullName evidence="3">Uncharacterized protein</fullName>
    </submittedName>
</protein>
<organism evidence="3 4">
    <name type="scientific">Intrasporangium chromatireducens Q5-1</name>
    <dbReference type="NCBI Taxonomy" id="584657"/>
    <lineage>
        <taxon>Bacteria</taxon>
        <taxon>Bacillati</taxon>
        <taxon>Actinomycetota</taxon>
        <taxon>Actinomycetes</taxon>
        <taxon>Micrococcales</taxon>
        <taxon>Intrasporangiaceae</taxon>
        <taxon>Intrasporangium</taxon>
    </lineage>
</organism>
<reference evidence="4" key="1">
    <citation type="submission" date="2013-08" db="EMBL/GenBank/DDBJ databases">
        <title>Intrasporangium oryzae NRRL B-24470.</title>
        <authorList>
            <person name="Liu H."/>
            <person name="Wang G."/>
        </authorList>
    </citation>
    <scope>NUCLEOTIDE SEQUENCE [LARGE SCALE GENOMIC DNA]</scope>
    <source>
        <strain evidence="4">Q5-1</strain>
    </source>
</reference>
<dbReference type="AlphaFoldDB" id="W9GG55"/>
<feature type="compositionally biased region" description="Low complexity" evidence="1">
    <location>
        <begin position="91"/>
        <end position="116"/>
    </location>
</feature>
<dbReference type="RefSeq" id="WP_034718197.1">
    <property type="nucleotide sequence ID" value="NZ_AWQS01000135.1"/>
</dbReference>
<dbReference type="EMBL" id="AWQS01000135">
    <property type="protein sequence ID" value="EWT05216.1"/>
    <property type="molecule type" value="Genomic_DNA"/>
</dbReference>
<evidence type="ECO:0000313" key="3">
    <source>
        <dbReference type="EMBL" id="EWT05216.1"/>
    </source>
</evidence>
<evidence type="ECO:0000256" key="2">
    <source>
        <dbReference type="SAM" id="Phobius"/>
    </source>
</evidence>
<name>W9GG55_9MICO</name>
<keyword evidence="4" id="KW-1185">Reference proteome</keyword>
<dbReference type="Proteomes" id="UP000019494">
    <property type="component" value="Unassembled WGS sequence"/>
</dbReference>
<gene>
    <name evidence="3" type="ORF">N864_06180</name>
</gene>
<comment type="caution">
    <text evidence="3">The sequence shown here is derived from an EMBL/GenBank/DDBJ whole genome shotgun (WGS) entry which is preliminary data.</text>
</comment>
<keyword evidence="2" id="KW-0472">Membrane</keyword>
<sequence length="143" mass="14455">MTTNPLDVPPPPEPYRYAAEPAPAATSRPRWSAGRTAVVAGVTIVLVSAGAIGAAAALPLGSDRGATQGGFPGGGQFPRSRNGFGQGQNGFGQQQNGLGQQQNQLGQNGFGPQQNGAQLPQLPSLGGRGSNTSDDRADDTTTT</sequence>
<accession>W9GG55</accession>
<feature type="compositionally biased region" description="Basic and acidic residues" evidence="1">
    <location>
        <begin position="133"/>
        <end position="143"/>
    </location>
</feature>
<keyword evidence="2" id="KW-1133">Transmembrane helix</keyword>
<feature type="region of interest" description="Disordered" evidence="1">
    <location>
        <begin position="1"/>
        <end position="33"/>
    </location>
</feature>
<feature type="region of interest" description="Disordered" evidence="1">
    <location>
        <begin position="60"/>
        <end position="143"/>
    </location>
</feature>